<keyword evidence="2 8" id="KW-0055">Arginine biosynthesis</keyword>
<dbReference type="RefSeq" id="WP_135263923.1">
    <property type="nucleotide sequence ID" value="NZ_SMLM01000002.1"/>
</dbReference>
<dbReference type="Proteomes" id="UP000298180">
    <property type="component" value="Unassembled WGS sequence"/>
</dbReference>
<dbReference type="FunFam" id="3.40.640.10:FF:000004">
    <property type="entry name" value="Acetylornithine aminotransferase"/>
    <property type="match status" value="1"/>
</dbReference>
<dbReference type="Gene3D" id="3.40.640.10">
    <property type="entry name" value="Type I PLP-dependent aspartate aminotransferase-like (Major domain)"/>
    <property type="match status" value="1"/>
</dbReference>
<evidence type="ECO:0000256" key="4">
    <source>
        <dbReference type="ARBA" id="ARBA00022605"/>
    </source>
</evidence>
<evidence type="ECO:0000256" key="1">
    <source>
        <dbReference type="ARBA" id="ARBA00004946"/>
    </source>
</evidence>
<dbReference type="EC" id="2.6.1.11" evidence="8"/>
<dbReference type="InterPro" id="IPR015421">
    <property type="entry name" value="PyrdxlP-dep_Trfase_major"/>
</dbReference>
<dbReference type="InterPro" id="IPR015424">
    <property type="entry name" value="PyrdxlP-dep_Trfase"/>
</dbReference>
<keyword evidence="3 8" id="KW-0032">Aminotransferase</keyword>
<dbReference type="PIRSF" id="PIRSF000521">
    <property type="entry name" value="Transaminase_4ab_Lys_Orn"/>
    <property type="match status" value="1"/>
</dbReference>
<evidence type="ECO:0000256" key="7">
    <source>
        <dbReference type="ARBA" id="ARBA00049111"/>
    </source>
</evidence>
<comment type="pathway">
    <text evidence="8">Amino-acid biosynthesis; L-arginine biosynthesis; N(2)-acetyl-L-ornithine from L-glutamate: step 4/4.</text>
</comment>
<dbReference type="GO" id="GO:0003992">
    <property type="term" value="F:N2-acetyl-L-ornithine:2-oxoglutarate 5-aminotransferase activity"/>
    <property type="evidence" value="ECO:0007669"/>
    <property type="project" value="UniProtKB-UniRule"/>
</dbReference>
<dbReference type="NCBIfam" id="TIGR00707">
    <property type="entry name" value="argD"/>
    <property type="match status" value="1"/>
</dbReference>
<proteinExistence type="inferred from homology"/>
<dbReference type="Gene3D" id="3.90.1150.10">
    <property type="entry name" value="Aspartate Aminotransferase, domain 1"/>
    <property type="match status" value="1"/>
</dbReference>
<dbReference type="EMBL" id="SMLM01000002">
    <property type="protein sequence ID" value="TFZ02396.1"/>
    <property type="molecule type" value="Genomic_DNA"/>
</dbReference>
<keyword evidence="4 8" id="KW-0028">Amino-acid biosynthesis</keyword>
<feature type="binding site" evidence="8">
    <location>
        <position position="137"/>
    </location>
    <ligand>
        <name>N(2)-acetyl-L-ornithine</name>
        <dbReference type="ChEBI" id="CHEBI:57805"/>
    </ligand>
</feature>
<feature type="modified residue" description="N6-(pyridoxal phosphate)lysine" evidence="8">
    <location>
        <position position="250"/>
    </location>
</feature>
<dbReference type="InterPro" id="IPR015422">
    <property type="entry name" value="PyrdxlP-dep_Trfase_small"/>
</dbReference>
<dbReference type="OrthoDB" id="3398487at2"/>
<comment type="caution">
    <text evidence="9">The sequence shown here is derived from an EMBL/GenBank/DDBJ whole genome shotgun (WGS) entry which is preliminary data.</text>
</comment>
<organism evidence="9 10">
    <name type="scientific">Ramlibacter henchirensis</name>
    <dbReference type="NCBI Taxonomy" id="204072"/>
    <lineage>
        <taxon>Bacteria</taxon>
        <taxon>Pseudomonadati</taxon>
        <taxon>Pseudomonadota</taxon>
        <taxon>Betaproteobacteria</taxon>
        <taxon>Burkholderiales</taxon>
        <taxon>Comamonadaceae</taxon>
        <taxon>Ramlibacter</taxon>
    </lineage>
</organism>
<dbReference type="AlphaFoldDB" id="A0A4Z0BSX2"/>
<dbReference type="PROSITE" id="PS00600">
    <property type="entry name" value="AA_TRANSFER_CLASS_3"/>
    <property type="match status" value="1"/>
</dbReference>
<comment type="catalytic activity">
    <reaction evidence="7">
        <text>L-2,4-diaminobutanoate + 2-oxoglutarate = L-aspartate 4-semialdehyde + L-glutamate</text>
        <dbReference type="Rhea" id="RHEA:11160"/>
        <dbReference type="ChEBI" id="CHEBI:16810"/>
        <dbReference type="ChEBI" id="CHEBI:29985"/>
        <dbReference type="ChEBI" id="CHEBI:58761"/>
        <dbReference type="ChEBI" id="CHEBI:537519"/>
        <dbReference type="EC" id="2.6.1.76"/>
    </reaction>
</comment>
<dbReference type="InterPro" id="IPR004636">
    <property type="entry name" value="AcOrn/SuccOrn_fam"/>
</dbReference>
<dbReference type="HAMAP" id="MF_01107">
    <property type="entry name" value="ArgD_aminotrans_3"/>
    <property type="match status" value="1"/>
</dbReference>
<feature type="binding site" evidence="8">
    <location>
        <position position="134"/>
    </location>
    <ligand>
        <name>pyridoxal 5'-phosphate</name>
        <dbReference type="ChEBI" id="CHEBI:597326"/>
    </ligand>
</feature>
<dbReference type="Pfam" id="PF00202">
    <property type="entry name" value="Aminotran_3"/>
    <property type="match status" value="1"/>
</dbReference>
<evidence type="ECO:0000256" key="8">
    <source>
        <dbReference type="HAMAP-Rule" id="MF_01107"/>
    </source>
</evidence>
<comment type="caution">
    <text evidence="8">Lacks conserved residue(s) required for the propagation of feature annotation.</text>
</comment>
<comment type="miscellaneous">
    <text evidence="8">May also have succinyldiaminopimelate aminotransferase activity, thus carrying out the corresponding step in lysine biosynthesis.</text>
</comment>
<name>A0A4Z0BSX2_9BURK</name>
<gene>
    <name evidence="8" type="primary">argD</name>
    <name evidence="9" type="ORF">EZ313_14105</name>
</gene>
<feature type="binding site" evidence="8">
    <location>
        <begin position="221"/>
        <end position="224"/>
    </location>
    <ligand>
        <name>pyridoxal 5'-phosphate</name>
        <dbReference type="ChEBI" id="CHEBI:597326"/>
    </ligand>
</feature>
<dbReference type="NCBIfam" id="NF002325">
    <property type="entry name" value="PRK01278.1"/>
    <property type="match status" value="1"/>
</dbReference>
<dbReference type="UniPathway" id="UPA00068">
    <property type="reaction ID" value="UER00109"/>
</dbReference>
<dbReference type="GO" id="GO:0042802">
    <property type="term" value="F:identical protein binding"/>
    <property type="evidence" value="ECO:0007669"/>
    <property type="project" value="TreeGrafter"/>
</dbReference>
<keyword evidence="10" id="KW-1185">Reference proteome</keyword>
<dbReference type="GO" id="GO:0006526">
    <property type="term" value="P:L-arginine biosynthetic process"/>
    <property type="evidence" value="ECO:0007669"/>
    <property type="project" value="UniProtKB-UniRule"/>
</dbReference>
<evidence type="ECO:0000313" key="10">
    <source>
        <dbReference type="Proteomes" id="UP000298180"/>
    </source>
</evidence>
<feature type="binding site" evidence="8">
    <location>
        <position position="279"/>
    </location>
    <ligand>
        <name>pyridoxal 5'-phosphate</name>
        <dbReference type="ChEBI" id="CHEBI:597326"/>
    </ligand>
</feature>
<dbReference type="CDD" id="cd00610">
    <property type="entry name" value="OAT_like"/>
    <property type="match status" value="1"/>
</dbReference>
<dbReference type="SUPFAM" id="SSF53383">
    <property type="entry name" value="PLP-dependent transferases"/>
    <property type="match status" value="1"/>
</dbReference>
<evidence type="ECO:0000256" key="6">
    <source>
        <dbReference type="ARBA" id="ARBA00022898"/>
    </source>
</evidence>
<feature type="binding site" evidence="8">
    <location>
        <position position="278"/>
    </location>
    <ligand>
        <name>N(2)-acetyl-L-ornithine</name>
        <dbReference type="ChEBI" id="CHEBI:57805"/>
    </ligand>
</feature>
<comment type="pathway">
    <text evidence="1">Amine and polyamine biosynthesis; ectoine biosynthesis; L-ectoine from L-aspartate 4-semialdehyde: step 1/3.</text>
</comment>
<comment type="similarity">
    <text evidence="8">Belongs to the class-III pyridoxal-phosphate-dependent aminotransferase family. ArgD subfamily.</text>
</comment>
<comment type="subunit">
    <text evidence="8">Homodimer.</text>
</comment>
<protein>
    <recommendedName>
        <fullName evidence="8">Acetylornithine aminotransferase</fullName>
        <shortName evidence="8">ACOAT</shortName>
        <ecNumber evidence="8">2.6.1.11</ecNumber>
    </recommendedName>
</protein>
<evidence type="ECO:0000256" key="5">
    <source>
        <dbReference type="ARBA" id="ARBA00022679"/>
    </source>
</evidence>
<evidence type="ECO:0000256" key="3">
    <source>
        <dbReference type="ARBA" id="ARBA00022576"/>
    </source>
</evidence>
<dbReference type="PANTHER" id="PTHR11986:SF79">
    <property type="entry name" value="ACETYLORNITHINE AMINOTRANSFERASE, MITOCHONDRIAL"/>
    <property type="match status" value="1"/>
</dbReference>
<evidence type="ECO:0000313" key="9">
    <source>
        <dbReference type="EMBL" id="TFZ02396.1"/>
    </source>
</evidence>
<comment type="catalytic activity">
    <reaction evidence="8">
        <text>N(2)-acetyl-L-ornithine + 2-oxoglutarate = N-acetyl-L-glutamate 5-semialdehyde + L-glutamate</text>
        <dbReference type="Rhea" id="RHEA:18049"/>
        <dbReference type="ChEBI" id="CHEBI:16810"/>
        <dbReference type="ChEBI" id="CHEBI:29123"/>
        <dbReference type="ChEBI" id="CHEBI:29985"/>
        <dbReference type="ChEBI" id="CHEBI:57805"/>
        <dbReference type="EC" id="2.6.1.11"/>
    </reaction>
</comment>
<dbReference type="InterPro" id="IPR049704">
    <property type="entry name" value="Aminotrans_3_PPA_site"/>
</dbReference>
<sequence length="397" mass="42493">MALIEAASPHTMNTYGRVPIALSHGQGSRVWDINGKPYLDALAGIAVNTLGHNHPKLVPALQDQIAKIIHSSNYYHVPNQEKLAAKLVEISGMTNAFFCSTGLEANEAAIKLARKFGHDKGIERPQIVVYEKAFHGRSIATLSATGNEKVQKGFGPLVEGFIRVPLNDIGALKAATEGNKDVVAVFFETIQGEGGINPMRIEYLQQVRLLCDQRGWLLMIDEVQCGMGRTGKWFAHQWAGIVPDVMPLAKGLGSGVPIGAVVAGPKAANIFQPGNHGTTFGGNPLAMRAGVETLRIMEEDRLLQNAAEVGGYLKDALTRELGSVKGFKEIRGQGLMIGMELDKPCGALVNRAAEAGLLISVTADTVVRLLPPLIFTRAEADECVGILAPLVKAILAE</sequence>
<comment type="cofactor">
    <cofactor evidence="8">
        <name>pyridoxal 5'-phosphate</name>
        <dbReference type="ChEBI" id="CHEBI:597326"/>
    </cofactor>
    <text evidence="8">Binds 1 pyridoxal phosphate per subunit.</text>
</comment>
<keyword evidence="6 8" id="KW-0663">Pyridoxal phosphate</keyword>
<comment type="subcellular location">
    <subcellularLocation>
        <location evidence="8">Cytoplasm</location>
    </subcellularLocation>
</comment>
<dbReference type="GO" id="GO:0005737">
    <property type="term" value="C:cytoplasm"/>
    <property type="evidence" value="ECO:0007669"/>
    <property type="project" value="UniProtKB-SubCell"/>
</dbReference>
<accession>A0A4Z0BSX2</accession>
<keyword evidence="5 8" id="KW-0808">Transferase</keyword>
<keyword evidence="8" id="KW-0963">Cytoplasm</keyword>
<dbReference type="GO" id="GO:0045303">
    <property type="term" value="F:diaminobutyrate-2-oxoglutarate transaminase activity"/>
    <property type="evidence" value="ECO:0007669"/>
    <property type="project" value="UniProtKB-EC"/>
</dbReference>
<evidence type="ECO:0000256" key="2">
    <source>
        <dbReference type="ARBA" id="ARBA00022571"/>
    </source>
</evidence>
<dbReference type="InterPro" id="IPR005814">
    <property type="entry name" value="Aminotrans_3"/>
</dbReference>
<dbReference type="GO" id="GO:0030170">
    <property type="term" value="F:pyridoxal phosphate binding"/>
    <property type="evidence" value="ECO:0007669"/>
    <property type="project" value="InterPro"/>
</dbReference>
<reference evidence="9 10" key="1">
    <citation type="submission" date="2019-03" db="EMBL/GenBank/DDBJ databases">
        <title>Ramlibacter henchirensis DSM 14656, whole genome shotgun sequence.</title>
        <authorList>
            <person name="Zhang X."/>
            <person name="Feng G."/>
            <person name="Zhu H."/>
        </authorList>
    </citation>
    <scope>NUCLEOTIDE SEQUENCE [LARGE SCALE GENOMIC DNA]</scope>
    <source>
        <strain evidence="9 10">DSM 14656</strain>
    </source>
</reference>
<dbReference type="InterPro" id="IPR050103">
    <property type="entry name" value="Class-III_PLP-dep_AT"/>
</dbReference>
<dbReference type="PANTHER" id="PTHR11986">
    <property type="entry name" value="AMINOTRANSFERASE CLASS III"/>
    <property type="match status" value="1"/>
</dbReference>